<dbReference type="AlphaFoldDB" id="A0A7C4LMC9"/>
<protein>
    <recommendedName>
        <fullName evidence="2">Peptidase MA-like domain-containing protein</fullName>
    </recommendedName>
</protein>
<evidence type="ECO:0008006" key="2">
    <source>
        <dbReference type="Google" id="ProtNLM"/>
    </source>
</evidence>
<evidence type="ECO:0000313" key="1">
    <source>
        <dbReference type="EMBL" id="HGT40156.1"/>
    </source>
</evidence>
<gene>
    <name evidence="1" type="ORF">ENS64_12985</name>
</gene>
<reference evidence="1" key="1">
    <citation type="journal article" date="2020" name="mSystems">
        <title>Genome- and Community-Level Interaction Insights into Carbon Utilization and Element Cycling Functions of Hydrothermarchaeota in Hydrothermal Sediment.</title>
        <authorList>
            <person name="Zhou Z."/>
            <person name="Liu Y."/>
            <person name="Xu W."/>
            <person name="Pan J."/>
            <person name="Luo Z.H."/>
            <person name="Li M."/>
        </authorList>
    </citation>
    <scope>NUCLEOTIDE SEQUENCE [LARGE SCALE GENOMIC DNA]</scope>
    <source>
        <strain evidence="1">SpSt-508</strain>
    </source>
</reference>
<proteinExistence type="predicted"/>
<accession>A0A7C4LMC9</accession>
<dbReference type="EMBL" id="DSVQ01000016">
    <property type="protein sequence ID" value="HGT40156.1"/>
    <property type="molecule type" value="Genomic_DNA"/>
</dbReference>
<organism evidence="1">
    <name type="scientific">Schlesneria paludicola</name>
    <dbReference type="NCBI Taxonomy" id="360056"/>
    <lineage>
        <taxon>Bacteria</taxon>
        <taxon>Pseudomonadati</taxon>
        <taxon>Planctomycetota</taxon>
        <taxon>Planctomycetia</taxon>
        <taxon>Planctomycetales</taxon>
        <taxon>Planctomycetaceae</taxon>
        <taxon>Schlesneria</taxon>
    </lineage>
</organism>
<sequence length="324" mass="36082">MDAFLCTVLVLSCGATPATTYRTPNFVVTAPTAEFARQVGDAAEYYRRELATEWTGQVMRNWSAPCPIQVHVGPMGAGGATTFQFDRGEVFGWNMRIQGTPERILDSVLPHEINHTIFACYFRQPLPRWADEGAASLIEHESERARLKKIHEEVVGKPRQIPLRQLLSMKNYPQDERQVLVLYAEGYSLADFLVQQSSKPRYLQFLSAALTHGWEPAFEQYYGYQRLEQLEEDLNRWVLAGSPPLRPKHGNLLAGSEAARPQSAVIRAQSPEPLLVLGEPAPWPKAAEPRTVAAPSRSRASLLLPIASMADGAARPSRATLTHP</sequence>
<comment type="caution">
    <text evidence="1">The sequence shown here is derived from an EMBL/GenBank/DDBJ whole genome shotgun (WGS) entry which is preliminary data.</text>
</comment>
<name>A0A7C4LMC9_9PLAN</name>